<reference evidence="4" key="2">
    <citation type="submission" date="2020-02" db="EMBL/GenBank/DDBJ databases">
        <authorList>
            <consortium name="NCBI Pathogen Detection Project"/>
        </authorList>
    </citation>
    <scope>NUCLEOTIDE SEQUENCE</scope>
    <source>
        <strain evidence="4">MA.RM_159</strain>
    </source>
</reference>
<evidence type="ECO:0000256" key="1">
    <source>
        <dbReference type="ARBA" id="ARBA00019152"/>
    </source>
</evidence>
<evidence type="ECO:0000313" key="4">
    <source>
        <dbReference type="EMBL" id="HAF6375245.1"/>
    </source>
</evidence>
<dbReference type="GO" id="GO:0006276">
    <property type="term" value="P:plasmid maintenance"/>
    <property type="evidence" value="ECO:0007669"/>
    <property type="project" value="InterPro"/>
</dbReference>
<dbReference type="InterPro" id="IPR003446">
    <property type="entry name" value="Plasmid_replication_init_RepA"/>
</dbReference>
<comment type="caution">
    <text evidence="4">The sequence shown here is derived from an EMBL/GenBank/DDBJ whole genome shotgun (WGS) entry which is preliminary data.</text>
</comment>
<dbReference type="AlphaFoldDB" id="A0A750KV95"/>
<dbReference type="NCBIfam" id="NF040977">
    <property type="entry name" value="RepA_IncFII_LM"/>
    <property type="match status" value="1"/>
</dbReference>
<reference evidence="4" key="1">
    <citation type="journal article" date="2018" name="Genome Biol.">
        <title>SKESA: strategic k-mer extension for scrupulous assemblies.</title>
        <authorList>
            <person name="Souvorov A."/>
            <person name="Agarwala R."/>
            <person name="Lipman D.J."/>
        </authorList>
    </citation>
    <scope>NUCLEOTIDE SEQUENCE</scope>
    <source>
        <strain evidence="4">MA.RM_159</strain>
    </source>
</reference>
<feature type="region of interest" description="Disordered" evidence="3">
    <location>
        <begin position="35"/>
        <end position="57"/>
    </location>
</feature>
<proteinExistence type="predicted"/>
<dbReference type="GO" id="GO:0006260">
    <property type="term" value="P:DNA replication"/>
    <property type="evidence" value="ECO:0007669"/>
    <property type="project" value="UniProtKB-KW"/>
</dbReference>
<organism evidence="4">
    <name type="scientific">Salmonella enterica</name>
    <name type="common">Salmonella choleraesuis</name>
    <dbReference type="NCBI Taxonomy" id="28901"/>
    <lineage>
        <taxon>Bacteria</taxon>
        <taxon>Pseudomonadati</taxon>
        <taxon>Pseudomonadota</taxon>
        <taxon>Gammaproteobacteria</taxon>
        <taxon>Enterobacterales</taxon>
        <taxon>Enterobacteriaceae</taxon>
        <taxon>Salmonella</taxon>
    </lineage>
</organism>
<keyword evidence="2" id="KW-0235">DNA replication</keyword>
<protein>
    <recommendedName>
        <fullName evidence="1">Replication initiation protein</fullName>
    </recommendedName>
</protein>
<dbReference type="EMBL" id="DAAVUE010000018">
    <property type="protein sequence ID" value="HAF6375245.1"/>
    <property type="molecule type" value="Genomic_DNA"/>
</dbReference>
<evidence type="ECO:0000256" key="3">
    <source>
        <dbReference type="SAM" id="MobiDB-lite"/>
    </source>
</evidence>
<evidence type="ECO:0000256" key="2">
    <source>
        <dbReference type="ARBA" id="ARBA00022705"/>
    </source>
</evidence>
<gene>
    <name evidence="4" type="ORF">G8N10_004187</name>
</gene>
<name>A0A750KV95_SALER</name>
<sequence>MDSNNNLQHWSQLTAEDQIRFWQSVDQGDMSSFLVTPEKKSTRRRRGEHSTKPKCENPSWFRPAHYKALGGQLGHAYNRLVKKDPVTGRYSLRMHMSLHPFYVRERQRAGRKYAFRPEKQRLLDALWPVLVSFCDAGKHTVGMCVSRLARELSPKDAKGNAIPDTEVTVSRISNLIAEQVRFGTLGVSEETTWDRESRKRLPKYVWITTTGWQMLGVDLMKLQAQQIKRLRESEERRRLIEEGMLGENEDISVHAARKRWYLQRSQEALKYRREKGAARKRANRLAKLPRDRQIKLPRDRQIYEMSRHIMKTLPPDEAYWCSPERLEQMAIQNLYQLELSLATPPPH</sequence>
<accession>A0A750KV95</accession>